<dbReference type="GO" id="GO:0016020">
    <property type="term" value="C:membrane"/>
    <property type="evidence" value="ECO:0007669"/>
    <property type="project" value="UniProtKB-SubCell"/>
</dbReference>
<keyword evidence="14 15" id="KW-0349">Heme</keyword>
<evidence type="ECO:0000256" key="4">
    <source>
        <dbReference type="ARBA" id="ARBA00022692"/>
    </source>
</evidence>
<dbReference type="InterPro" id="IPR001128">
    <property type="entry name" value="Cyt_P450"/>
</dbReference>
<comment type="pathway">
    <text evidence="11">Steroid biosynthesis.</text>
</comment>
<dbReference type="GO" id="GO:0005506">
    <property type="term" value="F:iron ion binding"/>
    <property type="evidence" value="ECO:0007669"/>
    <property type="project" value="InterPro"/>
</dbReference>
<keyword evidence="4 16" id="KW-0812">Transmembrane</keyword>
<evidence type="ECO:0000256" key="13">
    <source>
        <dbReference type="ARBA" id="ARBA00077474"/>
    </source>
</evidence>
<evidence type="ECO:0000256" key="5">
    <source>
        <dbReference type="ARBA" id="ARBA00022723"/>
    </source>
</evidence>
<dbReference type="InterPro" id="IPR017972">
    <property type="entry name" value="Cyt_P450_CS"/>
</dbReference>
<dbReference type="FunFam" id="1.10.630.10:FF:000057">
    <property type="entry name" value="Cytochrome P450 724B1"/>
    <property type="match status" value="1"/>
</dbReference>
<reference evidence="17 18" key="1">
    <citation type="submission" date="2018-02" db="EMBL/GenBank/DDBJ databases">
        <title>Draft genome of wild Prunus yedoensis var. nudiflora.</title>
        <authorList>
            <person name="Baek S."/>
            <person name="Kim J.-H."/>
            <person name="Choi K."/>
            <person name="Kim G.-B."/>
            <person name="Cho A."/>
            <person name="Jang H."/>
            <person name="Shin C.-H."/>
            <person name="Yu H.-J."/>
            <person name="Mun J.-H."/>
        </authorList>
    </citation>
    <scope>NUCLEOTIDE SEQUENCE [LARGE SCALE GENOMIC DNA]</scope>
    <source>
        <strain evidence="18">cv. Jeju island</strain>
        <tissue evidence="17">Leaf</tissue>
    </source>
</reference>
<dbReference type="InterPro" id="IPR036396">
    <property type="entry name" value="Cyt_P450_sf"/>
</dbReference>
<keyword evidence="18" id="KW-1185">Reference proteome</keyword>
<dbReference type="CDD" id="cd11043">
    <property type="entry name" value="CYP90-like"/>
    <property type="match status" value="1"/>
</dbReference>
<dbReference type="GO" id="GO:0016125">
    <property type="term" value="P:sterol metabolic process"/>
    <property type="evidence" value="ECO:0007669"/>
    <property type="project" value="TreeGrafter"/>
</dbReference>
<comment type="cofactor">
    <cofactor evidence="14">
        <name>heme</name>
        <dbReference type="ChEBI" id="CHEBI:30413"/>
    </cofactor>
</comment>
<dbReference type="GO" id="GO:0016132">
    <property type="term" value="P:brassinosteroid biosynthetic process"/>
    <property type="evidence" value="ECO:0007669"/>
    <property type="project" value="TreeGrafter"/>
</dbReference>
<evidence type="ECO:0000256" key="16">
    <source>
        <dbReference type="SAM" id="Phobius"/>
    </source>
</evidence>
<dbReference type="PROSITE" id="PS00086">
    <property type="entry name" value="CYTOCHROME_P450"/>
    <property type="match status" value="1"/>
</dbReference>
<dbReference type="Pfam" id="PF00067">
    <property type="entry name" value="p450"/>
    <property type="match status" value="1"/>
</dbReference>
<feature type="transmembrane region" description="Helical" evidence="16">
    <location>
        <begin position="6"/>
        <end position="27"/>
    </location>
</feature>
<keyword evidence="6 16" id="KW-1133">Transmembrane helix</keyword>
<dbReference type="PANTHER" id="PTHR24286">
    <property type="entry name" value="CYTOCHROME P450 26"/>
    <property type="match status" value="1"/>
</dbReference>
<name>A0A314UD13_PRUYE</name>
<gene>
    <name evidence="17" type="ORF">Pyn_36086</name>
</gene>
<evidence type="ECO:0000256" key="3">
    <source>
        <dbReference type="ARBA" id="ARBA00010617"/>
    </source>
</evidence>
<dbReference type="PANTHER" id="PTHR24286:SF37">
    <property type="entry name" value="CYTOCHROME P450 724B1"/>
    <property type="match status" value="1"/>
</dbReference>
<evidence type="ECO:0000256" key="15">
    <source>
        <dbReference type="RuleBase" id="RU000461"/>
    </source>
</evidence>
<dbReference type="STRING" id="2094558.A0A314UD13"/>
<protein>
    <recommendedName>
        <fullName evidence="12">Cytochrome P450 724B1</fullName>
    </recommendedName>
    <alternativeName>
        <fullName evidence="13">(22S)-22-hydroxycampesterol synthase</fullName>
    </alternativeName>
</protein>
<evidence type="ECO:0000256" key="12">
    <source>
        <dbReference type="ARBA" id="ARBA00067336"/>
    </source>
</evidence>
<feature type="binding site" description="axial binding residue" evidence="14">
    <location>
        <position position="433"/>
    </location>
    <ligand>
        <name>heme</name>
        <dbReference type="ChEBI" id="CHEBI:30413"/>
    </ligand>
    <ligandPart>
        <name>Fe</name>
        <dbReference type="ChEBI" id="CHEBI:18248"/>
    </ligandPart>
</feature>
<evidence type="ECO:0000313" key="18">
    <source>
        <dbReference type="Proteomes" id="UP000250321"/>
    </source>
</evidence>
<proteinExistence type="inferred from homology"/>
<dbReference type="EMBL" id="PJQY01003995">
    <property type="protein sequence ID" value="PQM32839.1"/>
    <property type="molecule type" value="Genomic_DNA"/>
</dbReference>
<evidence type="ECO:0000256" key="6">
    <source>
        <dbReference type="ARBA" id="ARBA00022989"/>
    </source>
</evidence>
<dbReference type="Gene3D" id="1.10.630.10">
    <property type="entry name" value="Cytochrome P450"/>
    <property type="match status" value="1"/>
</dbReference>
<evidence type="ECO:0000256" key="14">
    <source>
        <dbReference type="PIRSR" id="PIRSR602401-1"/>
    </source>
</evidence>
<dbReference type="GO" id="GO:0016705">
    <property type="term" value="F:oxidoreductase activity, acting on paired donors, with incorporation or reduction of molecular oxygen"/>
    <property type="evidence" value="ECO:0007669"/>
    <property type="project" value="InterPro"/>
</dbReference>
<keyword evidence="15" id="KW-0503">Monooxygenase</keyword>
<dbReference type="GO" id="GO:0010268">
    <property type="term" value="P:brassinosteroid homeostasis"/>
    <property type="evidence" value="ECO:0007669"/>
    <property type="project" value="TreeGrafter"/>
</dbReference>
<comment type="subcellular location">
    <subcellularLocation>
        <location evidence="1">Membrane</location>
        <topology evidence="1">Single-pass membrane protein</topology>
    </subcellularLocation>
</comment>
<dbReference type="AlphaFoldDB" id="A0A314UD13"/>
<dbReference type="InterPro" id="IPR002401">
    <property type="entry name" value="Cyt_P450_E_grp-I"/>
</dbReference>
<dbReference type="OrthoDB" id="3945418at2759"/>
<dbReference type="GO" id="GO:0020037">
    <property type="term" value="F:heme binding"/>
    <property type="evidence" value="ECO:0007669"/>
    <property type="project" value="InterPro"/>
</dbReference>
<keyword evidence="7 14" id="KW-0408">Iron</keyword>
<evidence type="ECO:0000256" key="10">
    <source>
        <dbReference type="ARBA" id="ARBA00052777"/>
    </source>
</evidence>
<evidence type="ECO:0000313" key="17">
    <source>
        <dbReference type="EMBL" id="PQM32839.1"/>
    </source>
</evidence>
<organism evidence="17 18">
    <name type="scientific">Prunus yedoensis var. nudiflora</name>
    <dbReference type="NCBI Taxonomy" id="2094558"/>
    <lineage>
        <taxon>Eukaryota</taxon>
        <taxon>Viridiplantae</taxon>
        <taxon>Streptophyta</taxon>
        <taxon>Embryophyta</taxon>
        <taxon>Tracheophyta</taxon>
        <taxon>Spermatophyta</taxon>
        <taxon>Magnoliopsida</taxon>
        <taxon>eudicotyledons</taxon>
        <taxon>Gunneridae</taxon>
        <taxon>Pentapetalae</taxon>
        <taxon>rosids</taxon>
        <taxon>fabids</taxon>
        <taxon>Rosales</taxon>
        <taxon>Rosaceae</taxon>
        <taxon>Amygdaloideae</taxon>
        <taxon>Amygdaleae</taxon>
        <taxon>Prunus</taxon>
    </lineage>
</organism>
<evidence type="ECO:0000256" key="1">
    <source>
        <dbReference type="ARBA" id="ARBA00004167"/>
    </source>
</evidence>
<comment type="catalytic activity">
    <reaction evidence="10">
        <text>campesterol + reduced [NADPH--hemoprotein reductase] + O2 = (22S)-22-hydroxycampesterol + oxidized [NADPH--hemoprotein reductase] + H2O + H(+)</text>
        <dbReference type="Rhea" id="RHEA:69835"/>
        <dbReference type="Rhea" id="RHEA-COMP:11964"/>
        <dbReference type="Rhea" id="RHEA-COMP:11965"/>
        <dbReference type="ChEBI" id="CHEBI:15377"/>
        <dbReference type="ChEBI" id="CHEBI:15378"/>
        <dbReference type="ChEBI" id="CHEBI:15379"/>
        <dbReference type="ChEBI" id="CHEBI:28623"/>
        <dbReference type="ChEBI" id="CHEBI:57618"/>
        <dbReference type="ChEBI" id="CHEBI:58210"/>
        <dbReference type="ChEBI" id="CHEBI:72331"/>
    </reaction>
    <physiologicalReaction direction="left-to-right" evidence="10">
        <dbReference type="Rhea" id="RHEA:69836"/>
    </physiologicalReaction>
</comment>
<dbReference type="SUPFAM" id="SSF48264">
    <property type="entry name" value="Cytochrome P450"/>
    <property type="match status" value="1"/>
</dbReference>
<comment type="caution">
    <text evidence="17">The sequence shown here is derived from an EMBL/GenBank/DDBJ whole genome shotgun (WGS) entry which is preliminary data.</text>
</comment>
<comment type="pathway">
    <text evidence="2">Hormone biosynthesis.</text>
</comment>
<evidence type="ECO:0000256" key="9">
    <source>
        <dbReference type="ARBA" id="ARBA00037910"/>
    </source>
</evidence>
<evidence type="ECO:0000256" key="7">
    <source>
        <dbReference type="ARBA" id="ARBA00023004"/>
    </source>
</evidence>
<comment type="pathway">
    <text evidence="9">Plant hormone biosynthesis; brassinosteroid biosynthesis.</text>
</comment>
<evidence type="ECO:0000256" key="2">
    <source>
        <dbReference type="ARBA" id="ARBA00004972"/>
    </source>
</evidence>
<comment type="similarity">
    <text evidence="3 15">Belongs to the cytochrome P450 family.</text>
</comment>
<keyword evidence="5 14" id="KW-0479">Metal-binding</keyword>
<sequence>MAGSTFWLVVLLGMFGSLLGFILNHFLPLMLLRLNGSLPPKGSFGWPILGQTLAFLKPHPSNSLGAFLQHHCSRYGKVFKSHLFLSPTIVSCDQELNYFILQNEGKLFECSYPKPIHGILGKSSMLVAVADTHKRLRNVAVSLVTITKSKPEFLRDIEATTISMLHSWKDKSQVIFCEEARKFTFNVIVKQVLGLTPDEPQTTRILEDFLTFMRGLISLPLYIPGTPYARAVKARRRISSTVKAIIEERRRQAAETSTNSSRSKRSDFLEILMDVDTLSEDEKVSFILDSLLGGYETTSLLISMAVYFLAQSPSALQQLKVEHQNIRRGKQKDEYLNWEDYKKMEFTQNVINEALRCGNVVKFVHRKALKDVKFRDYLIPSGWKVLPVFSAAHLDPSLHASALEFHPWRWEKIQSQDQTCKRFTPFGGGTRCCPGSELGKLEVAIFLHHLVQNFRWRTEDDDQPIAFPYVEFQRGLPLHLEHCPIN</sequence>
<evidence type="ECO:0000256" key="11">
    <source>
        <dbReference type="ARBA" id="ARBA00060577"/>
    </source>
</evidence>
<keyword evidence="15" id="KW-0560">Oxidoreductase</keyword>
<dbReference type="PRINTS" id="PR00385">
    <property type="entry name" value="P450"/>
</dbReference>
<evidence type="ECO:0000256" key="8">
    <source>
        <dbReference type="ARBA" id="ARBA00023136"/>
    </source>
</evidence>
<accession>A0A314UD13</accession>
<dbReference type="PRINTS" id="PR00463">
    <property type="entry name" value="EP450I"/>
</dbReference>
<dbReference type="Proteomes" id="UP000250321">
    <property type="component" value="Unassembled WGS sequence"/>
</dbReference>
<keyword evidence="8 16" id="KW-0472">Membrane</keyword>
<dbReference type="GO" id="GO:0004497">
    <property type="term" value="F:monooxygenase activity"/>
    <property type="evidence" value="ECO:0007669"/>
    <property type="project" value="UniProtKB-KW"/>
</dbReference>